<dbReference type="PANTHER" id="PTHR24559">
    <property type="entry name" value="TRANSPOSON TY3-I GAG-POL POLYPROTEIN"/>
    <property type="match status" value="1"/>
</dbReference>
<dbReference type="Proteomes" id="UP000026915">
    <property type="component" value="Chromosome 9"/>
</dbReference>
<dbReference type="EMBL" id="CM001887">
    <property type="protein sequence ID" value="EOY32541.1"/>
    <property type="molecule type" value="Genomic_DNA"/>
</dbReference>
<evidence type="ECO:0000313" key="2">
    <source>
        <dbReference type="Proteomes" id="UP000026915"/>
    </source>
</evidence>
<dbReference type="Gene3D" id="3.30.70.270">
    <property type="match status" value="2"/>
</dbReference>
<keyword evidence="2" id="KW-1185">Reference proteome</keyword>
<evidence type="ECO:0000313" key="1">
    <source>
        <dbReference type="EMBL" id="EOY32541.1"/>
    </source>
</evidence>
<name>A0A061GSQ3_THECC</name>
<dbReference type="eggNOG" id="KOG0017">
    <property type="taxonomic scope" value="Eukaryota"/>
</dbReference>
<organism evidence="1 2">
    <name type="scientific">Theobroma cacao</name>
    <name type="common">Cacao</name>
    <name type="synonym">Cocoa</name>
    <dbReference type="NCBI Taxonomy" id="3641"/>
    <lineage>
        <taxon>Eukaryota</taxon>
        <taxon>Viridiplantae</taxon>
        <taxon>Streptophyta</taxon>
        <taxon>Embryophyta</taxon>
        <taxon>Tracheophyta</taxon>
        <taxon>Spermatophyta</taxon>
        <taxon>Magnoliopsida</taxon>
        <taxon>eudicotyledons</taxon>
        <taxon>Gunneridae</taxon>
        <taxon>Pentapetalae</taxon>
        <taxon>rosids</taxon>
        <taxon>malvids</taxon>
        <taxon>Malvales</taxon>
        <taxon>Malvaceae</taxon>
        <taxon>Byttnerioideae</taxon>
        <taxon>Theobroma</taxon>
    </lineage>
</organism>
<dbReference type="STRING" id="3641.A0A061GSQ3"/>
<dbReference type="InParanoid" id="A0A061GSQ3"/>
<gene>
    <name evidence="1" type="ORF">TCM_040521</name>
</gene>
<dbReference type="InterPro" id="IPR043128">
    <property type="entry name" value="Rev_trsase/Diguanyl_cyclase"/>
</dbReference>
<proteinExistence type="predicted"/>
<dbReference type="Gramene" id="EOY32541">
    <property type="protein sequence ID" value="EOY32541"/>
    <property type="gene ID" value="TCM_040521"/>
</dbReference>
<dbReference type="AlphaFoldDB" id="A0A061GSQ3"/>
<dbReference type="HOGENOM" id="CLU_000384_33_7_1"/>
<protein>
    <submittedName>
        <fullName evidence="1">Retrotransposon gag protein, putative</fullName>
    </submittedName>
</protein>
<accession>A0A061GSQ3</accession>
<dbReference type="SUPFAM" id="SSF56672">
    <property type="entry name" value="DNA/RNA polymerases"/>
    <property type="match status" value="1"/>
</dbReference>
<dbReference type="InterPro" id="IPR053134">
    <property type="entry name" value="RNA-dir_DNA_polymerase"/>
</dbReference>
<dbReference type="OMA" id="FSACREY"/>
<reference evidence="1 2" key="1">
    <citation type="journal article" date="2013" name="Genome Biol.">
        <title>The genome sequence of the most widely cultivated cacao type and its use to identify candidate genes regulating pod color.</title>
        <authorList>
            <person name="Motamayor J.C."/>
            <person name="Mockaitis K."/>
            <person name="Schmutz J."/>
            <person name="Haiminen N."/>
            <person name="Iii D.L."/>
            <person name="Cornejo O."/>
            <person name="Findley S.D."/>
            <person name="Zheng P."/>
            <person name="Utro F."/>
            <person name="Royaert S."/>
            <person name="Saski C."/>
            <person name="Jenkins J."/>
            <person name="Podicheti R."/>
            <person name="Zhao M."/>
            <person name="Scheffler B.E."/>
            <person name="Stack J.C."/>
            <person name="Feltus F.A."/>
            <person name="Mustiga G.M."/>
            <person name="Amores F."/>
            <person name="Phillips W."/>
            <person name="Marelli J.P."/>
            <person name="May G.D."/>
            <person name="Shapiro H."/>
            <person name="Ma J."/>
            <person name="Bustamante C.D."/>
            <person name="Schnell R.J."/>
            <person name="Main D."/>
            <person name="Gilbert D."/>
            <person name="Parida L."/>
            <person name="Kuhn D.N."/>
        </authorList>
    </citation>
    <scope>NUCLEOTIDE SEQUENCE [LARGE SCALE GENOMIC DNA]</scope>
    <source>
        <strain evidence="2">cv. Matina 1-6</strain>
    </source>
</reference>
<sequence>MTGWRVCMDYRKLNKAIMKDHFPLIFNDQMLDRLVGKEFYYFLDGYSAYNQIAIAPSDQERLPLHALMALLPLEGCFAMHLVIKRSEKTNLVLNWEKCHFMVQEGIVLGYKILNRVLEVDKAKIERIEKLPPPTSVKGFRRFLGHGRFYKMFIKDFSKISNLCAIC</sequence>
<dbReference type="InterPro" id="IPR043502">
    <property type="entry name" value="DNA/RNA_pol_sf"/>
</dbReference>
<dbReference type="PANTHER" id="PTHR24559:SF429">
    <property type="entry name" value="RNA-DIRECTED DNA POLYMERASE HOMOLOG"/>
    <property type="match status" value="1"/>
</dbReference>